<dbReference type="Proteomes" id="UP000198939">
    <property type="component" value="Unassembled WGS sequence"/>
</dbReference>
<organism evidence="1 3">
    <name type="scientific">Rhizobium tibeticum</name>
    <dbReference type="NCBI Taxonomy" id="501024"/>
    <lineage>
        <taxon>Bacteria</taxon>
        <taxon>Pseudomonadati</taxon>
        <taxon>Pseudomonadota</taxon>
        <taxon>Alphaproteobacteria</taxon>
        <taxon>Hyphomicrobiales</taxon>
        <taxon>Rhizobiaceae</taxon>
        <taxon>Rhizobium/Agrobacterium group</taxon>
        <taxon>Rhizobium</taxon>
    </lineage>
</organism>
<keyword evidence="4" id="KW-1185">Reference proteome</keyword>
<reference evidence="1" key="2">
    <citation type="submission" date="2016-10" db="EMBL/GenBank/DDBJ databases">
        <authorList>
            <person name="de Groot N.N."/>
        </authorList>
    </citation>
    <scope>NUCLEOTIDE SEQUENCE [LARGE SCALE GENOMIC DNA]</scope>
    <source>
        <strain evidence="1">CCBAU85039</strain>
    </source>
</reference>
<reference evidence="2 4" key="1">
    <citation type="submission" date="2016-10" db="EMBL/GenBank/DDBJ databases">
        <authorList>
            <person name="Varghese N."/>
            <person name="Submissions S."/>
        </authorList>
    </citation>
    <scope>NUCLEOTIDE SEQUENCE [LARGE SCALE GENOMIC DNA]</scope>
    <source>
        <strain evidence="2 4">CGMCC 1.7071</strain>
    </source>
</reference>
<dbReference type="Proteomes" id="UP000183063">
    <property type="component" value="Unassembled WGS sequence"/>
</dbReference>
<gene>
    <name evidence="1" type="ORF">RTCCBAU85039_1844</name>
    <name evidence="2" type="ORF">SAMN05216228_100655</name>
</gene>
<evidence type="ECO:0000313" key="4">
    <source>
        <dbReference type="Proteomes" id="UP000198939"/>
    </source>
</evidence>
<accession>A0A1H8IAC9</accession>
<reference evidence="3" key="3">
    <citation type="submission" date="2016-10" db="EMBL/GenBank/DDBJ databases">
        <authorList>
            <person name="Wibberg D."/>
        </authorList>
    </citation>
    <scope>NUCLEOTIDE SEQUENCE [LARGE SCALE GENOMIC DNA]</scope>
</reference>
<protein>
    <submittedName>
        <fullName evidence="1">Uncharacterized protein</fullName>
    </submittedName>
</protein>
<dbReference type="EMBL" id="FNXB01000008">
    <property type="protein sequence ID" value="SEH69864.1"/>
    <property type="molecule type" value="Genomic_DNA"/>
</dbReference>
<dbReference type="STRING" id="501024.RTCCBAU85039_1844"/>
<evidence type="ECO:0000313" key="3">
    <source>
        <dbReference type="Proteomes" id="UP000183063"/>
    </source>
</evidence>
<dbReference type="EMBL" id="FOCV01000006">
    <property type="protein sequence ID" value="SEN65105.1"/>
    <property type="molecule type" value="Genomic_DNA"/>
</dbReference>
<evidence type="ECO:0000313" key="2">
    <source>
        <dbReference type="EMBL" id="SEN65105.1"/>
    </source>
</evidence>
<sequence>MARTSIKKFAISLVTDNLEAEPASNVGPWPFQIPGSFSTDRAQAVTREAAAKDANSPREIVEAAEIDGCGQEPPRFHMQI</sequence>
<dbReference type="AlphaFoldDB" id="A0A1H8IAC9"/>
<evidence type="ECO:0000313" key="1">
    <source>
        <dbReference type="EMBL" id="SEH69864.1"/>
    </source>
</evidence>
<name>A0A1H8IAC9_9HYPH</name>
<proteinExistence type="predicted"/>